<proteinExistence type="predicted"/>
<feature type="compositionally biased region" description="Low complexity" evidence="1">
    <location>
        <begin position="69"/>
        <end position="88"/>
    </location>
</feature>
<name>W6MCY6_9GAMM</name>
<accession>W6MCY6</accession>
<reference evidence="3" key="1">
    <citation type="submission" date="2013-07" db="EMBL/GenBank/DDBJ databases">
        <authorList>
            <person name="McIlroy S."/>
        </authorList>
    </citation>
    <scope>NUCLEOTIDE SEQUENCE [LARGE SCALE GENOMIC DNA]</scope>
    <source>
        <strain evidence="3">Run_A_D11</strain>
    </source>
</reference>
<reference evidence="3" key="2">
    <citation type="submission" date="2014-03" db="EMBL/GenBank/DDBJ databases">
        <title>Candidatus Competibacter-lineage genomes retrieved from metagenomes reveal functional metabolic diversity.</title>
        <authorList>
            <person name="McIlroy S.J."/>
            <person name="Albertsen M."/>
            <person name="Andresen E.K."/>
            <person name="Saunders A.M."/>
            <person name="Kristiansen R."/>
            <person name="Stokholm-Bjerregaard M."/>
            <person name="Nielsen K.L."/>
            <person name="Nielsen P.H."/>
        </authorList>
    </citation>
    <scope>NUCLEOTIDE SEQUENCE</scope>
    <source>
        <strain evidence="3">Run_A_D11</strain>
    </source>
</reference>
<dbReference type="InterPro" id="IPR021844">
    <property type="entry name" value="Integr_conj_element_PFL4704"/>
</dbReference>
<dbReference type="AlphaFoldDB" id="W6MCY6"/>
<dbReference type="STRING" id="1400863.BN873_280004"/>
<feature type="region of interest" description="Disordered" evidence="1">
    <location>
        <begin position="34"/>
        <end position="89"/>
    </location>
</feature>
<gene>
    <name evidence="3" type="ORF">BN873_280004</name>
</gene>
<evidence type="ECO:0000313" key="4">
    <source>
        <dbReference type="Proteomes" id="UP000035760"/>
    </source>
</evidence>
<feature type="signal peptide" evidence="2">
    <location>
        <begin position="1"/>
        <end position="24"/>
    </location>
</feature>
<organism evidence="3 4">
    <name type="scientific">Candidatus Competibacter denitrificans Run_A_D11</name>
    <dbReference type="NCBI Taxonomy" id="1400863"/>
    <lineage>
        <taxon>Bacteria</taxon>
        <taxon>Pseudomonadati</taxon>
        <taxon>Pseudomonadota</taxon>
        <taxon>Gammaproteobacteria</taxon>
        <taxon>Candidatus Competibacteraceae</taxon>
        <taxon>Candidatus Competibacter</taxon>
    </lineage>
</organism>
<comment type="caution">
    <text evidence="3">The sequence shown here is derived from an EMBL/GenBank/DDBJ whole genome shotgun (WGS) entry which is preliminary data.</text>
</comment>
<dbReference type="Proteomes" id="UP000035760">
    <property type="component" value="Unassembled WGS sequence"/>
</dbReference>
<protein>
    <submittedName>
        <fullName evidence="3">Uncharacterized protein</fullName>
    </submittedName>
</protein>
<dbReference type="RefSeq" id="WP_048672380.1">
    <property type="nucleotide sequence ID" value="NZ_CBTJ020000034.1"/>
</dbReference>
<dbReference type="EMBL" id="CBTJ020000034">
    <property type="protein sequence ID" value="CDI02318.1"/>
    <property type="molecule type" value="Genomic_DNA"/>
</dbReference>
<keyword evidence="4" id="KW-1185">Reference proteome</keyword>
<dbReference type="Pfam" id="PF11920">
    <property type="entry name" value="DUF3438"/>
    <property type="match status" value="1"/>
</dbReference>
<feature type="chain" id="PRO_5005378129" evidence="2">
    <location>
        <begin position="25"/>
        <end position="347"/>
    </location>
</feature>
<keyword evidence="2" id="KW-0732">Signal</keyword>
<evidence type="ECO:0000256" key="1">
    <source>
        <dbReference type="SAM" id="MobiDB-lite"/>
    </source>
</evidence>
<evidence type="ECO:0000256" key="2">
    <source>
        <dbReference type="SAM" id="SignalP"/>
    </source>
</evidence>
<evidence type="ECO:0000313" key="3">
    <source>
        <dbReference type="EMBL" id="CDI02318.1"/>
    </source>
</evidence>
<sequence length="347" mass="36863">MTLQPPRSLLVASWLTLTAMAAGAEPPTAGDLAAAVAPLRAPESPKPQANAATPPTARVTTLAPGASRPIAPSTTSDTAASPSSPLTAIWQNNPIPTPLLVGQERRIDFPEPIADLEVPKDVEGQSQIILAPTGTLHWTARTPFAPVRVLATSVSGTLYQLQVEAGRDGTIPGPLVITDPVLEAVKANPVDERARMERAAHALLPPFLKKETSAAAGPHYAELARFALAHYTGPARLIPKLNASRLKVSTASTAHWLRVQSAFLETRPLAQWKVEPFYVTAVGVFNHSPAQVPFEPRALRGHLRFVAALHPILGPQGSGHSGTVWAVVTDQPFDEAIRDDAALTARR</sequence>